<dbReference type="Proteomes" id="UP001151699">
    <property type="component" value="Chromosome B"/>
</dbReference>
<protein>
    <submittedName>
        <fullName evidence="2">Uncharacterized protein</fullName>
    </submittedName>
</protein>
<feature type="compositionally biased region" description="Polar residues" evidence="1">
    <location>
        <begin position="35"/>
        <end position="51"/>
    </location>
</feature>
<dbReference type="EMBL" id="WJQU01000002">
    <property type="protein sequence ID" value="KAJ6643866.1"/>
    <property type="molecule type" value="Genomic_DNA"/>
</dbReference>
<feature type="non-terminal residue" evidence="2">
    <location>
        <position position="1"/>
    </location>
</feature>
<dbReference type="Pfam" id="PF22086">
    <property type="entry name" value="DUF6940"/>
    <property type="match status" value="1"/>
</dbReference>
<comment type="caution">
    <text evidence="2">The sequence shown here is derived from an EMBL/GenBank/DDBJ whole genome shotgun (WGS) entry which is preliminary data.</text>
</comment>
<reference evidence="2" key="1">
    <citation type="submission" date="2022-07" db="EMBL/GenBank/DDBJ databases">
        <authorList>
            <person name="Trinca V."/>
            <person name="Uliana J.V.C."/>
            <person name="Torres T.T."/>
            <person name="Ward R.J."/>
            <person name="Monesi N."/>
        </authorList>
    </citation>
    <scope>NUCLEOTIDE SEQUENCE</scope>
    <source>
        <strain evidence="2">HSMRA1968</strain>
        <tissue evidence="2">Whole embryos</tissue>
    </source>
</reference>
<evidence type="ECO:0000313" key="3">
    <source>
        <dbReference type="Proteomes" id="UP001151699"/>
    </source>
</evidence>
<gene>
    <name evidence="2" type="ORF">Bhyg_08831</name>
</gene>
<proteinExistence type="predicted"/>
<feature type="region of interest" description="Disordered" evidence="1">
    <location>
        <begin position="1"/>
        <end position="51"/>
    </location>
</feature>
<dbReference type="InterPro" id="IPR054220">
    <property type="entry name" value="DUF6940"/>
</dbReference>
<name>A0A9Q0N6M7_9DIPT</name>
<evidence type="ECO:0000256" key="1">
    <source>
        <dbReference type="SAM" id="MobiDB-lite"/>
    </source>
</evidence>
<sequence>MSEFNKKNYQQRSSDKYSKRPKTGTEHTNLERTATDNSGNDDYKSTTTASSHPVYQERIGCFGYHIEELTSNKTKFKFYHTTNNEALTFENIFELLKHQTEDTSDFINLLKFALKSDEHTNGFFWECPPISKKSKHTAFEFVTIPTMELNRQENYSSFIEHFRKNSDKEVCSFHNLSGDAILIVPLPKSGKNFSHLANF</sequence>
<organism evidence="2 3">
    <name type="scientific">Pseudolycoriella hygida</name>
    <dbReference type="NCBI Taxonomy" id="35572"/>
    <lineage>
        <taxon>Eukaryota</taxon>
        <taxon>Metazoa</taxon>
        <taxon>Ecdysozoa</taxon>
        <taxon>Arthropoda</taxon>
        <taxon>Hexapoda</taxon>
        <taxon>Insecta</taxon>
        <taxon>Pterygota</taxon>
        <taxon>Neoptera</taxon>
        <taxon>Endopterygota</taxon>
        <taxon>Diptera</taxon>
        <taxon>Nematocera</taxon>
        <taxon>Sciaroidea</taxon>
        <taxon>Sciaridae</taxon>
        <taxon>Pseudolycoriella</taxon>
    </lineage>
</organism>
<feature type="compositionally biased region" description="Basic and acidic residues" evidence="1">
    <location>
        <begin position="13"/>
        <end position="34"/>
    </location>
</feature>
<accession>A0A9Q0N6M7</accession>
<evidence type="ECO:0000313" key="2">
    <source>
        <dbReference type="EMBL" id="KAJ6643866.1"/>
    </source>
</evidence>
<dbReference type="AlphaFoldDB" id="A0A9Q0N6M7"/>
<keyword evidence="3" id="KW-1185">Reference proteome</keyword>